<dbReference type="PANTHER" id="PTHR43861:SF1">
    <property type="entry name" value="TRANS-ACONITATE 2-METHYLTRANSFERASE"/>
    <property type="match status" value="1"/>
</dbReference>
<protein>
    <submittedName>
        <fullName evidence="4">Trans-aconitate 2-methyltransferase</fullName>
    </submittedName>
</protein>
<dbReference type="AlphaFoldDB" id="A0A6S6WAK9"/>
<keyword evidence="2" id="KW-0808">Transferase</keyword>
<evidence type="ECO:0000256" key="1">
    <source>
        <dbReference type="ARBA" id="ARBA00022603"/>
    </source>
</evidence>
<name>A0A6S6WAK9_9PLEO</name>
<dbReference type="GO" id="GO:0030798">
    <property type="term" value="F:trans-aconitate 2-methyltransferase activity"/>
    <property type="evidence" value="ECO:0007669"/>
    <property type="project" value="InterPro"/>
</dbReference>
<feature type="domain" description="Methyltransferase" evidence="3">
    <location>
        <begin position="106"/>
        <end position="197"/>
    </location>
</feature>
<dbReference type="SUPFAM" id="SSF53335">
    <property type="entry name" value="S-adenosyl-L-methionine-dependent methyltransferases"/>
    <property type="match status" value="1"/>
</dbReference>
<evidence type="ECO:0000259" key="3">
    <source>
        <dbReference type="Pfam" id="PF13649"/>
    </source>
</evidence>
<dbReference type="Pfam" id="PF13649">
    <property type="entry name" value="Methyltransf_25"/>
    <property type="match status" value="1"/>
</dbReference>
<sequence length="342" mass="38766">MKKFTPGLYQKLHTASHPRILFRSVLTQISRQWPQHDYYEATTPQSQTIPHHRRALSTKQTMATPQEKKDWSATQYLKFNNERTRPVYDLLSQVTPHLSSSPNPRIYDLGCGPGNSTKVILDAFPTARITGMDSSSDMLKKASGSLPSVEFVAGDLATFKVDQKANLLFSNAVFHWLRHSNRIPTLVTLFQGLSTGGVVAIQVPDNYHEPSHALMRVTASLSDKPWTQFFQDTKIGNLADEKRPDLDPIQPPIEFYNALILHAGSVNVWRTMYHHVLKDAGAIVEWVKGTGLQPYLNRIEDEAAKQAFLEEYERRLEDAYPKLVDGNVLLVYPRLFVVAVRK</sequence>
<evidence type="ECO:0000313" key="5">
    <source>
        <dbReference type="Proteomes" id="UP000472372"/>
    </source>
</evidence>
<proteinExistence type="predicted"/>
<dbReference type="InterPro" id="IPR041698">
    <property type="entry name" value="Methyltransf_25"/>
</dbReference>
<dbReference type="Proteomes" id="UP000472372">
    <property type="component" value="Chromosome 8"/>
</dbReference>
<organism evidence="4 5">
    <name type="scientific">Pyrenophora teres f. teres</name>
    <dbReference type="NCBI Taxonomy" id="97479"/>
    <lineage>
        <taxon>Eukaryota</taxon>
        <taxon>Fungi</taxon>
        <taxon>Dikarya</taxon>
        <taxon>Ascomycota</taxon>
        <taxon>Pezizomycotina</taxon>
        <taxon>Dothideomycetes</taxon>
        <taxon>Pleosporomycetidae</taxon>
        <taxon>Pleosporales</taxon>
        <taxon>Pleosporineae</taxon>
        <taxon>Pleosporaceae</taxon>
        <taxon>Pyrenophora</taxon>
    </lineage>
</organism>
<accession>A0A6S6WAK9</accession>
<dbReference type="InterPro" id="IPR029063">
    <property type="entry name" value="SAM-dependent_MTases_sf"/>
</dbReference>
<reference evidence="4" key="1">
    <citation type="submission" date="2021-02" db="EMBL/GenBank/DDBJ databases">
        <authorList>
            <person name="Syme A R."/>
            <person name="Syme A R."/>
            <person name="Moolhuijzen P."/>
        </authorList>
    </citation>
    <scope>NUCLEOTIDE SEQUENCE</scope>
    <source>
        <strain evidence="4">W1-1</strain>
    </source>
</reference>
<evidence type="ECO:0000313" key="4">
    <source>
        <dbReference type="EMBL" id="CAE7202677.1"/>
    </source>
</evidence>
<dbReference type="Gene3D" id="1.10.150.290">
    <property type="entry name" value="S-adenosyl-L-methionine-dependent methyltransferases"/>
    <property type="match status" value="1"/>
</dbReference>
<keyword evidence="1" id="KW-0489">Methyltransferase</keyword>
<dbReference type="CDD" id="cd02440">
    <property type="entry name" value="AdoMet_MTases"/>
    <property type="match status" value="1"/>
</dbReference>
<dbReference type="EMBL" id="HG992984">
    <property type="protein sequence ID" value="CAE7202677.1"/>
    <property type="molecule type" value="Genomic_DNA"/>
</dbReference>
<dbReference type="PANTHER" id="PTHR43861">
    <property type="entry name" value="TRANS-ACONITATE 2-METHYLTRANSFERASE-RELATED"/>
    <property type="match status" value="1"/>
</dbReference>
<dbReference type="InterPro" id="IPR023149">
    <property type="entry name" value="Trans_acon_MeTrfase_C"/>
</dbReference>
<evidence type="ECO:0000256" key="2">
    <source>
        <dbReference type="ARBA" id="ARBA00022679"/>
    </source>
</evidence>
<dbReference type="GO" id="GO:0032259">
    <property type="term" value="P:methylation"/>
    <property type="evidence" value="ECO:0007669"/>
    <property type="project" value="UniProtKB-KW"/>
</dbReference>
<gene>
    <name evidence="4" type="ORF">PTTW11_09077</name>
</gene>
<dbReference type="Gene3D" id="3.40.50.150">
    <property type="entry name" value="Vaccinia Virus protein VP39"/>
    <property type="match status" value="1"/>
</dbReference>